<accession>A0AAV6GWD5</accession>
<sequence length="66" mass="7745">MEDDLKERHHTELFCKSRFCRRKKGRKGDVNKILHFLLAFATVGVNSAVIYGIRCYQSEAVRFELI</sequence>
<keyword evidence="1" id="KW-0812">Transmembrane</keyword>
<organism evidence="2 3">
    <name type="scientific">Alosa alosa</name>
    <name type="common">allis shad</name>
    <dbReference type="NCBI Taxonomy" id="278164"/>
    <lineage>
        <taxon>Eukaryota</taxon>
        <taxon>Metazoa</taxon>
        <taxon>Chordata</taxon>
        <taxon>Craniata</taxon>
        <taxon>Vertebrata</taxon>
        <taxon>Euteleostomi</taxon>
        <taxon>Actinopterygii</taxon>
        <taxon>Neopterygii</taxon>
        <taxon>Teleostei</taxon>
        <taxon>Clupei</taxon>
        <taxon>Clupeiformes</taxon>
        <taxon>Clupeoidei</taxon>
        <taxon>Clupeidae</taxon>
        <taxon>Alosa</taxon>
    </lineage>
</organism>
<evidence type="ECO:0000313" key="3">
    <source>
        <dbReference type="Proteomes" id="UP000823561"/>
    </source>
</evidence>
<keyword evidence="3" id="KW-1185">Reference proteome</keyword>
<name>A0AAV6GWD5_9TELE</name>
<dbReference type="EMBL" id="JADWDJ010000007">
    <property type="protein sequence ID" value="KAG5278769.1"/>
    <property type="molecule type" value="Genomic_DNA"/>
</dbReference>
<comment type="caution">
    <text evidence="2">The sequence shown here is derived from an EMBL/GenBank/DDBJ whole genome shotgun (WGS) entry which is preliminary data.</text>
</comment>
<evidence type="ECO:0000313" key="2">
    <source>
        <dbReference type="EMBL" id="KAG5278769.1"/>
    </source>
</evidence>
<reference evidence="2" key="1">
    <citation type="submission" date="2020-10" db="EMBL/GenBank/DDBJ databases">
        <title>Chromosome-scale genome assembly of the Allis shad, Alosa alosa.</title>
        <authorList>
            <person name="Margot Z."/>
            <person name="Christophe K."/>
            <person name="Cabau C."/>
            <person name="Louis A."/>
            <person name="Berthelot C."/>
            <person name="Parey E."/>
            <person name="Roest Crollius H."/>
            <person name="Montfort J."/>
            <person name="Robinson-Rechavi M."/>
            <person name="Bucao C."/>
            <person name="Bouchez O."/>
            <person name="Gislard M."/>
            <person name="Lluch J."/>
            <person name="Milhes M."/>
            <person name="Lampietro C."/>
            <person name="Lopez Roques C."/>
            <person name="Donnadieu C."/>
            <person name="Braasch I."/>
            <person name="Desvignes T."/>
            <person name="Postlethwait J."/>
            <person name="Bobe J."/>
            <person name="Guiguen Y."/>
        </authorList>
    </citation>
    <scope>NUCLEOTIDE SEQUENCE</scope>
    <source>
        <strain evidence="2">M-15738</strain>
        <tissue evidence="2">Blood</tissue>
    </source>
</reference>
<feature type="transmembrane region" description="Helical" evidence="1">
    <location>
        <begin position="33"/>
        <end position="53"/>
    </location>
</feature>
<dbReference type="AlphaFoldDB" id="A0AAV6GWD5"/>
<dbReference type="Proteomes" id="UP000823561">
    <property type="component" value="Chromosome 7"/>
</dbReference>
<keyword evidence="1" id="KW-1133">Transmembrane helix</keyword>
<gene>
    <name evidence="2" type="ORF">AALO_G00102560</name>
</gene>
<evidence type="ECO:0000256" key="1">
    <source>
        <dbReference type="SAM" id="Phobius"/>
    </source>
</evidence>
<protein>
    <submittedName>
        <fullName evidence="2">Uncharacterized protein</fullName>
    </submittedName>
</protein>
<keyword evidence="1" id="KW-0472">Membrane</keyword>
<proteinExistence type="predicted"/>